<dbReference type="OrthoDB" id="10369646at2759"/>
<evidence type="ECO:0000256" key="1">
    <source>
        <dbReference type="SAM" id="MobiDB-lite"/>
    </source>
</evidence>
<proteinExistence type="predicted"/>
<protein>
    <submittedName>
        <fullName evidence="2">Predicted protein</fullName>
    </submittedName>
</protein>
<dbReference type="EMBL" id="DS990640">
    <property type="protein sequence ID" value="EGC47299.1"/>
    <property type="molecule type" value="Genomic_DNA"/>
</dbReference>
<feature type="region of interest" description="Disordered" evidence="1">
    <location>
        <begin position="19"/>
        <end position="42"/>
    </location>
</feature>
<reference evidence="3" key="1">
    <citation type="submission" date="2008-07" db="EMBL/GenBank/DDBJ databases">
        <title>Annotation of Ajellomyces capsulatus strain H88.</title>
        <authorList>
            <person name="Champion M."/>
            <person name="Cuomo C."/>
            <person name="Ma L.-J."/>
            <person name="Henn M.R."/>
            <person name="Sil A."/>
            <person name="Goldman B."/>
            <person name="Young S.K."/>
            <person name="Kodira C.D."/>
            <person name="Zeng Q."/>
            <person name="Koehrsen M."/>
            <person name="Alvarado L."/>
            <person name="Berlin A."/>
            <person name="Borenstein D."/>
            <person name="Chen Z."/>
            <person name="Engels R."/>
            <person name="Freedman E."/>
            <person name="Gellesch M."/>
            <person name="Goldberg J."/>
            <person name="Griggs A."/>
            <person name="Gujja S."/>
            <person name="Heiman D."/>
            <person name="Hepburn T."/>
            <person name="Howarth C."/>
            <person name="Jen D."/>
            <person name="Larson L."/>
            <person name="Lewis B."/>
            <person name="Mehta T."/>
            <person name="Park D."/>
            <person name="Pearson M."/>
            <person name="Roberts A."/>
            <person name="Saif S."/>
            <person name="Shea T."/>
            <person name="Shenoy N."/>
            <person name="Sisk P."/>
            <person name="Stolte C."/>
            <person name="Sykes S."/>
            <person name="Walk T."/>
            <person name="White J."/>
            <person name="Yandava C."/>
            <person name="Klein B."/>
            <person name="McEwen J.G."/>
            <person name="Puccia R."/>
            <person name="Goldman G.H."/>
            <person name="Felipe M.S."/>
            <person name="Nino-Vega G."/>
            <person name="San-Blas G."/>
            <person name="Taylor J."/>
            <person name="Mendoza L."/>
            <person name="Galagan J."/>
            <person name="Nusbaum C."/>
            <person name="Birren B."/>
        </authorList>
    </citation>
    <scope>NUCLEOTIDE SEQUENCE [LARGE SCALE GENOMIC DNA]</scope>
    <source>
        <strain evidence="3">H88</strain>
    </source>
</reference>
<accession>F0UMF5</accession>
<organism evidence="3">
    <name type="scientific">Ajellomyces capsulatus (strain H88)</name>
    <name type="common">Darling's disease fungus</name>
    <name type="synonym">Histoplasma capsulatum</name>
    <dbReference type="NCBI Taxonomy" id="544711"/>
    <lineage>
        <taxon>Eukaryota</taxon>
        <taxon>Fungi</taxon>
        <taxon>Dikarya</taxon>
        <taxon>Ascomycota</taxon>
        <taxon>Pezizomycotina</taxon>
        <taxon>Eurotiomycetes</taxon>
        <taxon>Eurotiomycetidae</taxon>
        <taxon>Onygenales</taxon>
        <taxon>Ajellomycetaceae</taxon>
        <taxon>Histoplasma</taxon>
    </lineage>
</organism>
<dbReference type="AlphaFoldDB" id="F0UMF5"/>
<dbReference type="Proteomes" id="UP000008142">
    <property type="component" value="Unassembled WGS sequence"/>
</dbReference>
<dbReference type="HOGENOM" id="CLU_2003237_0_0_1"/>
<evidence type="ECO:0000313" key="2">
    <source>
        <dbReference type="EMBL" id="EGC47299.1"/>
    </source>
</evidence>
<sequence>MYVFGAQDSSAFIRFPTTPPYTSTPTPISPEDEVDDMQMDSSNIDLPPPLPECLWINVLYNEDKALWASVMALAFVRLKIDHYQNLIDSWLVESAKATATTINKAASHPGVHRDVMRGWRCWLQ</sequence>
<evidence type="ECO:0000313" key="3">
    <source>
        <dbReference type="Proteomes" id="UP000008142"/>
    </source>
</evidence>
<gene>
    <name evidence="2" type="ORF">HCEG_06514</name>
</gene>
<name>F0UMF5_AJEC8</name>